<comment type="subcellular location">
    <subcellularLocation>
        <location evidence="2 12">Cell inner membrane</location>
        <topology evidence="2 12">Single-pass membrane protein</topology>
    </subcellularLocation>
</comment>
<dbReference type="STRING" id="1006004.GBAG_2926"/>
<comment type="function">
    <text evidence="1 12">Required for the export of heme to the periplasm for the biogenesis of c-type cytochromes.</text>
</comment>
<dbReference type="PANTHER" id="PTHR37531:SF1">
    <property type="entry name" value="HEME EXPORTER PROTEIN D"/>
    <property type="match status" value="1"/>
</dbReference>
<keyword evidence="6 12" id="KW-1003">Cell membrane</keyword>
<keyword evidence="10 12" id="KW-1133">Transmembrane helix</keyword>
<dbReference type="RefSeq" id="WP_034497353.1">
    <property type="nucleotide sequence ID" value="NZ_JMPI01000047.1"/>
</dbReference>
<name>A0A085G8C0_9ENTR</name>
<dbReference type="InterPro" id="IPR052075">
    <property type="entry name" value="Heme_exporter_D"/>
</dbReference>
<accession>A0A085G8C0</accession>
<evidence type="ECO:0000256" key="1">
    <source>
        <dbReference type="ARBA" id="ARBA00002442"/>
    </source>
</evidence>
<keyword evidence="8 12" id="KW-0812">Transmembrane</keyword>
<dbReference type="InterPro" id="IPR007078">
    <property type="entry name" value="Haem_export_protD_CcmD"/>
</dbReference>
<evidence type="ECO:0000256" key="9">
    <source>
        <dbReference type="ARBA" id="ARBA00022748"/>
    </source>
</evidence>
<sequence length="70" mass="8073">MTSAFLNWADFFAMGGYAFYVWLAVALTVIPLFLLVVHSRMQRRMILNSVSRQHAREKRIQAARQAEGTE</sequence>
<evidence type="ECO:0000256" key="11">
    <source>
        <dbReference type="ARBA" id="ARBA00023136"/>
    </source>
</evidence>
<dbReference type="eggNOG" id="COG3114">
    <property type="taxonomic scope" value="Bacteria"/>
</dbReference>
<feature type="transmembrane region" description="Helical" evidence="12">
    <location>
        <begin position="17"/>
        <end position="37"/>
    </location>
</feature>
<keyword evidence="11 12" id="KW-0472">Membrane</keyword>
<organism evidence="13 14">
    <name type="scientific">Buttiauxella agrestis ATCC 33320</name>
    <dbReference type="NCBI Taxonomy" id="1006004"/>
    <lineage>
        <taxon>Bacteria</taxon>
        <taxon>Pseudomonadati</taxon>
        <taxon>Pseudomonadota</taxon>
        <taxon>Gammaproteobacteria</taxon>
        <taxon>Enterobacterales</taxon>
        <taxon>Enterobacteriaceae</taxon>
        <taxon>Buttiauxella</taxon>
    </lineage>
</organism>
<evidence type="ECO:0000256" key="12">
    <source>
        <dbReference type="RuleBase" id="RU363101"/>
    </source>
</evidence>
<protein>
    <recommendedName>
        <fullName evidence="4 12">Heme exporter protein D</fullName>
    </recommendedName>
</protein>
<dbReference type="Pfam" id="PF04995">
    <property type="entry name" value="CcmD"/>
    <property type="match status" value="1"/>
</dbReference>
<evidence type="ECO:0000256" key="2">
    <source>
        <dbReference type="ARBA" id="ARBA00004377"/>
    </source>
</evidence>
<dbReference type="OrthoDB" id="9815607at2"/>
<keyword evidence="7 12" id="KW-0997">Cell inner membrane</keyword>
<dbReference type="GO" id="GO:0015886">
    <property type="term" value="P:heme transport"/>
    <property type="evidence" value="ECO:0007669"/>
    <property type="project" value="InterPro"/>
</dbReference>
<dbReference type="NCBIfam" id="TIGR03141">
    <property type="entry name" value="cytochro_ccmD"/>
    <property type="match status" value="1"/>
</dbReference>
<comment type="caution">
    <text evidence="13">The sequence shown here is derived from an EMBL/GenBank/DDBJ whole genome shotgun (WGS) entry which is preliminary data.</text>
</comment>
<evidence type="ECO:0000313" key="14">
    <source>
        <dbReference type="Proteomes" id="UP000028653"/>
    </source>
</evidence>
<dbReference type="AlphaFoldDB" id="A0A085G8C0"/>
<keyword evidence="5 12" id="KW-0813">Transport</keyword>
<dbReference type="Proteomes" id="UP000028653">
    <property type="component" value="Unassembled WGS sequence"/>
</dbReference>
<keyword evidence="14" id="KW-1185">Reference proteome</keyword>
<dbReference type="GO" id="GO:0005886">
    <property type="term" value="C:plasma membrane"/>
    <property type="evidence" value="ECO:0007669"/>
    <property type="project" value="UniProtKB-SubCell"/>
</dbReference>
<evidence type="ECO:0000256" key="4">
    <source>
        <dbReference type="ARBA" id="ARBA00016461"/>
    </source>
</evidence>
<dbReference type="GO" id="GO:1903607">
    <property type="term" value="P:cytochrome c biosynthetic process"/>
    <property type="evidence" value="ECO:0007669"/>
    <property type="project" value="TreeGrafter"/>
</dbReference>
<keyword evidence="9 12" id="KW-0201">Cytochrome c-type biogenesis</keyword>
<gene>
    <name evidence="13" type="primary">ccmD</name>
    <name evidence="13" type="ORF">GBAG_2926</name>
</gene>
<dbReference type="EMBL" id="JMPI01000047">
    <property type="protein sequence ID" value="KFC79965.1"/>
    <property type="molecule type" value="Genomic_DNA"/>
</dbReference>
<dbReference type="GO" id="GO:0017004">
    <property type="term" value="P:cytochrome complex assembly"/>
    <property type="evidence" value="ECO:0007669"/>
    <property type="project" value="UniProtKB-KW"/>
</dbReference>
<evidence type="ECO:0000256" key="5">
    <source>
        <dbReference type="ARBA" id="ARBA00022448"/>
    </source>
</evidence>
<evidence type="ECO:0000256" key="10">
    <source>
        <dbReference type="ARBA" id="ARBA00022989"/>
    </source>
</evidence>
<comment type="similarity">
    <text evidence="3 12">Belongs to the CcmD/CycX/HelD family.</text>
</comment>
<reference evidence="13 14" key="1">
    <citation type="submission" date="2014-05" db="EMBL/GenBank/DDBJ databases">
        <title>ATOL: Assembling a taxonomically balanced genome-scale reconstruction of the evolutionary history of the Enterobacteriaceae.</title>
        <authorList>
            <person name="Plunkett G.III."/>
            <person name="Neeno-Eckwall E.C."/>
            <person name="Glasner J.D."/>
            <person name="Perna N.T."/>
        </authorList>
    </citation>
    <scope>NUCLEOTIDE SEQUENCE [LARGE SCALE GENOMIC DNA]</scope>
    <source>
        <strain evidence="13 14">ATCC 33320</strain>
    </source>
</reference>
<proteinExistence type="inferred from homology"/>
<evidence type="ECO:0000256" key="3">
    <source>
        <dbReference type="ARBA" id="ARBA00008741"/>
    </source>
</evidence>
<evidence type="ECO:0000256" key="8">
    <source>
        <dbReference type="ARBA" id="ARBA00022692"/>
    </source>
</evidence>
<evidence type="ECO:0000256" key="7">
    <source>
        <dbReference type="ARBA" id="ARBA00022519"/>
    </source>
</evidence>
<evidence type="ECO:0000256" key="6">
    <source>
        <dbReference type="ARBA" id="ARBA00022475"/>
    </source>
</evidence>
<dbReference type="PANTHER" id="PTHR37531">
    <property type="entry name" value="HEME EXPORTER PROTEIN D"/>
    <property type="match status" value="1"/>
</dbReference>
<evidence type="ECO:0000313" key="13">
    <source>
        <dbReference type="EMBL" id="KFC79965.1"/>
    </source>
</evidence>